<evidence type="ECO:0000313" key="3">
    <source>
        <dbReference type="Proteomes" id="UP000603369"/>
    </source>
</evidence>
<dbReference type="EMBL" id="JAEHFL010000010">
    <property type="protein sequence ID" value="MBK3428420.1"/>
    <property type="molecule type" value="Genomic_DNA"/>
</dbReference>
<dbReference type="Proteomes" id="UP000603369">
    <property type="component" value="Unassembled WGS sequence"/>
</dbReference>
<comment type="caution">
    <text evidence="2">The sequence shown here is derived from an EMBL/GenBank/DDBJ whole genome shotgun (WGS) entry which is preliminary data.</text>
</comment>
<proteinExistence type="predicted"/>
<feature type="transmembrane region" description="Helical" evidence="1">
    <location>
        <begin position="131"/>
        <end position="148"/>
    </location>
</feature>
<dbReference type="Gene3D" id="1.20.950.20">
    <property type="entry name" value="Transmembrane di-heme cytochromes, Chain C"/>
    <property type="match status" value="1"/>
</dbReference>
<reference evidence="2 3" key="1">
    <citation type="submission" date="2020-12" db="EMBL/GenBank/DDBJ databases">
        <title>Draft genome sequence of the commensal strain Corynebacterium tuberculostearicum MFP09/CIP 102622 isolated from human skin.</title>
        <authorList>
            <person name="Boukerb A.M."/>
            <person name="Janvier X."/>
            <person name="Feuilloley M.G.J."/>
            <person name="Groboillot A."/>
        </authorList>
    </citation>
    <scope>NUCLEOTIDE SEQUENCE [LARGE SCALE GENOMIC DNA]</scope>
    <source>
        <strain evidence="2 3">CIP 102622</strain>
    </source>
</reference>
<sequence>MNNTERPGPRDYNRAARNTSAKESLDAWPRPLRWAYWVLVVSAVIMLVSGMVGIFGSGGPQAEPQNAQVAEYLHSNRLFVAVTNSVGAILLALFAAQLAGGSKWARRIITVVIAFALFTNIAALALGIGGLGLLIIPITLIVALALLFQPQSNRFIKDRSLRG</sequence>
<organism evidence="2 3">
    <name type="scientific">Corynebacterium tuberculostearicum</name>
    <dbReference type="NCBI Taxonomy" id="38304"/>
    <lineage>
        <taxon>Bacteria</taxon>
        <taxon>Bacillati</taxon>
        <taxon>Actinomycetota</taxon>
        <taxon>Actinomycetes</taxon>
        <taxon>Mycobacteriales</taxon>
        <taxon>Corynebacteriaceae</taxon>
        <taxon>Corynebacterium</taxon>
    </lineage>
</organism>
<evidence type="ECO:0000313" key="2">
    <source>
        <dbReference type="EMBL" id="MBK3428420.1"/>
    </source>
</evidence>
<feature type="transmembrane region" description="Helical" evidence="1">
    <location>
        <begin position="34"/>
        <end position="58"/>
    </location>
</feature>
<keyword evidence="1" id="KW-0812">Transmembrane</keyword>
<feature type="transmembrane region" description="Helical" evidence="1">
    <location>
        <begin position="78"/>
        <end position="96"/>
    </location>
</feature>
<feature type="transmembrane region" description="Helical" evidence="1">
    <location>
        <begin position="108"/>
        <end position="125"/>
    </location>
</feature>
<gene>
    <name evidence="2" type="ORF">JDP02_07845</name>
</gene>
<dbReference type="AlphaFoldDB" id="A0A8I1LBP1"/>
<accession>A0A8I1LBP1</accession>
<dbReference type="RefSeq" id="WP_200435969.1">
    <property type="nucleotide sequence ID" value="NZ_JAEHFL010000010.1"/>
</dbReference>
<keyword evidence="3" id="KW-1185">Reference proteome</keyword>
<protein>
    <submittedName>
        <fullName evidence="2">Tellurium resistance protein TerC</fullName>
    </submittedName>
</protein>
<keyword evidence="1" id="KW-0472">Membrane</keyword>
<name>A0A8I1LBP1_9CORY</name>
<evidence type="ECO:0000256" key="1">
    <source>
        <dbReference type="SAM" id="Phobius"/>
    </source>
</evidence>
<keyword evidence="1" id="KW-1133">Transmembrane helix</keyword>